<sequence>MKILTESTDWNTKKEITVCEENGKLYVTDNFMTFGEKKDIDKWLSVYEIFYDKDNNYNLVKSDKKLFEMGIL</sequence>
<proteinExistence type="predicted"/>
<accession>A0A8S5V9F2</accession>
<evidence type="ECO:0000313" key="1">
    <source>
        <dbReference type="EMBL" id="DAG03348.1"/>
    </source>
</evidence>
<dbReference type="EMBL" id="BK016227">
    <property type="protein sequence ID" value="DAG03348.1"/>
    <property type="molecule type" value="Genomic_DNA"/>
</dbReference>
<reference evidence="1" key="1">
    <citation type="journal article" date="2021" name="Proc. Natl. Acad. Sci. U.S.A.">
        <title>A Catalog of Tens of Thousands of Viruses from Human Metagenomes Reveals Hidden Associations with Chronic Diseases.</title>
        <authorList>
            <person name="Tisza M.J."/>
            <person name="Buck C.B."/>
        </authorList>
    </citation>
    <scope>NUCLEOTIDE SEQUENCE</scope>
    <source>
        <strain evidence="1">Ct6rT12</strain>
    </source>
</reference>
<protein>
    <submittedName>
        <fullName evidence="1">Uncharacterized protein</fullName>
    </submittedName>
</protein>
<organism evidence="1">
    <name type="scientific">Siphoviridae sp. ct6rT12</name>
    <dbReference type="NCBI Taxonomy" id="2825346"/>
    <lineage>
        <taxon>Viruses</taxon>
        <taxon>Duplodnaviria</taxon>
        <taxon>Heunggongvirae</taxon>
        <taxon>Uroviricota</taxon>
        <taxon>Caudoviricetes</taxon>
    </lineage>
</organism>
<name>A0A8S5V9F2_9CAUD</name>